<dbReference type="GeneID" id="80550472"/>
<sequence>MSSTVLTPTRFAQTSVNISEQWPAAMLRTSSELVEVDKSLIFREIFSRFPDKNIKIDSNLRVNIESPSAASAFATYCTSSFWSENVRNSRGLMCYNVKINEVVVPIYSLRGEANAKLDKGMYSVDDVIQSSTMYLNNIVDDFYDHTKTWAMTPLARICITDSNIIALAEELNLEPNDIVKTINVGSARKSFQLYQTTKWCSLECTIACIMRTSFAANASQATKAIATRSIAKCVNRSGTGGVNTKKVTTILSFLSGQSSGMDVEVDSIMETARKMALNRTPKIAKTAETVTSFEKTAGVQSQKKK</sequence>
<dbReference type="EMBL" id="MW039264">
    <property type="protein sequence ID" value="QPB73989.1"/>
    <property type="molecule type" value="Viral_cRNA"/>
</dbReference>
<reference evidence="1" key="1">
    <citation type="journal article" date="2019" name="PLoS Pathog.">
        <title>Re-assessing the diversity of negative strand RNA viruses in insects.</title>
        <authorList>
            <person name="Kafer S."/>
            <person name="Paraskevopoulou S."/>
            <person name="Zirkel F."/>
            <person name="Wieseke N."/>
            <person name="Donath A."/>
            <person name="Petersen M."/>
            <person name="Jones T.C."/>
            <person name="Liu S."/>
            <person name="Zhou X."/>
            <person name="Middendorf M."/>
            <person name="Junglen S."/>
            <person name="Misof B."/>
            <person name="Drosten C."/>
        </authorList>
    </citation>
    <scope>NUCLEOTIDE SEQUENCE</scope>
    <source>
        <strain evidence="1">OKIAV248</strain>
    </source>
</reference>
<dbReference type="KEGG" id="vg:80550472"/>
<dbReference type="Proteomes" id="UP000681995">
    <property type="component" value="Genome"/>
</dbReference>
<keyword evidence="1" id="KW-0946">Virion</keyword>
<keyword evidence="1" id="KW-0543">Viral nucleoprotein</keyword>
<dbReference type="GO" id="GO:0019013">
    <property type="term" value="C:viral nucleocapsid"/>
    <property type="evidence" value="ECO:0007669"/>
    <property type="project" value="UniProtKB-KW"/>
</dbReference>
<organism evidence="1 2">
    <name type="scientific">Neuropteran phasma-related virus OKIAV248</name>
    <dbReference type="NCBI Taxonomy" id="2789453"/>
    <lineage>
        <taxon>Viruses</taxon>
        <taxon>Riboviria</taxon>
        <taxon>Orthornavirae</taxon>
        <taxon>Negarnaviricota</taxon>
        <taxon>Polyploviricotina</taxon>
        <taxon>Bunyaviricetes</taxon>
        <taxon>Elliovirales</taxon>
        <taxon>Phasmaviridae</taxon>
        <taxon>Feravirus</taxon>
        <taxon>Feravirus neuropterus</taxon>
    </lineage>
</organism>
<name>A0A7U3NUV1_9VIRU</name>
<dbReference type="RefSeq" id="YP_010840048.1">
    <property type="nucleotide sequence ID" value="NC_078363.1"/>
</dbReference>
<protein>
    <submittedName>
        <fullName evidence="1">Nucleoprotein</fullName>
    </submittedName>
</protein>
<proteinExistence type="predicted"/>
<accession>A0A7U3NUV1</accession>
<evidence type="ECO:0000313" key="2">
    <source>
        <dbReference type="Proteomes" id="UP000681995"/>
    </source>
</evidence>
<evidence type="ECO:0000313" key="1">
    <source>
        <dbReference type="EMBL" id="QPB73989.1"/>
    </source>
</evidence>
<reference evidence="1" key="2">
    <citation type="submission" date="2020-09" db="EMBL/GenBank/DDBJ databases">
        <authorList>
            <person name="Kaefer S."/>
            <person name="Paraskevopoulou S."/>
            <person name="Zirkel F."/>
            <person name="Wieseke N."/>
            <person name="Donath A."/>
            <person name="Petersen M."/>
            <person name="Jones T.C."/>
            <person name="Liu S."/>
            <person name="Zhou X."/>
            <person name="Middendorf M."/>
            <person name="Junglen S."/>
            <person name="Misof B."/>
            <person name="Drosten C."/>
        </authorList>
    </citation>
    <scope>NUCLEOTIDE SEQUENCE</scope>
    <source>
        <strain evidence="1">OKIAV248</strain>
    </source>
</reference>
<keyword evidence="2" id="KW-1185">Reference proteome</keyword>